<sequence>MSAPMKGKGFLQLVQVIQKNSFLRYGLPMLVLIVGGAYGLKEFRTLRYEIIDKRKTVDPETEARMKQLQKEKKNSVTEEFEKMRRSDLDAWHNIRGPRPWEDSKEFQMMARENIEKTKQISIKR</sequence>
<dbReference type="KEGG" id="spu:581365"/>
<protein>
    <recommendedName>
        <fullName evidence="3">Cytochrome c oxidase assembly protein COX16 homolog, mitochondrial</fullName>
    </recommendedName>
</protein>
<dbReference type="InParanoid" id="A0A7M7RDD8"/>
<reference evidence="11" key="1">
    <citation type="submission" date="2015-02" db="EMBL/GenBank/DDBJ databases">
        <title>Genome sequencing for Strongylocentrotus purpuratus.</title>
        <authorList>
            <person name="Murali S."/>
            <person name="Liu Y."/>
            <person name="Vee V."/>
            <person name="English A."/>
            <person name="Wang M."/>
            <person name="Skinner E."/>
            <person name="Han Y."/>
            <person name="Muzny D.M."/>
            <person name="Worley K.C."/>
            <person name="Gibbs R.A."/>
        </authorList>
    </citation>
    <scope>NUCLEOTIDE SEQUENCE</scope>
</reference>
<dbReference type="PANTHER" id="PTHR17130:SF14">
    <property type="entry name" value="CYTOCHROME C OXIDASE ASSEMBLY PROTEIN COX16 HOMOLOG, MITOCHONDRIAL"/>
    <property type="match status" value="1"/>
</dbReference>
<keyword evidence="5" id="KW-0999">Mitochondrion inner membrane</keyword>
<evidence type="ECO:0000256" key="4">
    <source>
        <dbReference type="ARBA" id="ARBA00022692"/>
    </source>
</evidence>
<proteinExistence type="inferred from homology"/>
<dbReference type="PANTHER" id="PTHR17130">
    <property type="entry name" value="MITOCHONDRIAL OUTER MEMBRANE PROTEIN 25"/>
    <property type="match status" value="1"/>
</dbReference>
<comment type="subcellular location">
    <subcellularLocation>
        <location evidence="1">Mitochondrion inner membrane</location>
        <topology evidence="1">Single-pass membrane protein</topology>
    </subcellularLocation>
</comment>
<comment type="similarity">
    <text evidence="2">Belongs to the COX16 family.</text>
</comment>
<dbReference type="OrthoDB" id="5516033at2759"/>
<keyword evidence="6 9" id="KW-1133">Transmembrane helix</keyword>
<evidence type="ECO:0000256" key="5">
    <source>
        <dbReference type="ARBA" id="ARBA00022792"/>
    </source>
</evidence>
<dbReference type="GO" id="GO:0005743">
    <property type="term" value="C:mitochondrial inner membrane"/>
    <property type="evidence" value="ECO:0000318"/>
    <property type="project" value="GO_Central"/>
</dbReference>
<evidence type="ECO:0000313" key="11">
    <source>
        <dbReference type="Proteomes" id="UP000007110"/>
    </source>
</evidence>
<keyword evidence="8 9" id="KW-0472">Membrane</keyword>
<dbReference type="Pfam" id="PF14138">
    <property type="entry name" value="COX16"/>
    <property type="match status" value="1"/>
</dbReference>
<evidence type="ECO:0000256" key="7">
    <source>
        <dbReference type="ARBA" id="ARBA00023128"/>
    </source>
</evidence>
<keyword evidence="7" id="KW-0496">Mitochondrion</keyword>
<keyword evidence="11" id="KW-1185">Reference proteome</keyword>
<dbReference type="CTD" id="51241"/>
<dbReference type="AlphaFoldDB" id="A0A7M7RDD8"/>
<evidence type="ECO:0000256" key="2">
    <source>
        <dbReference type="ARBA" id="ARBA00008370"/>
    </source>
</evidence>
<evidence type="ECO:0000256" key="1">
    <source>
        <dbReference type="ARBA" id="ARBA00004434"/>
    </source>
</evidence>
<accession>A0A7M7RDD8</accession>
<dbReference type="EnsemblMetazoa" id="XM_781371">
    <property type="protein sequence ID" value="XP_786464"/>
    <property type="gene ID" value="LOC581365"/>
</dbReference>
<organism evidence="10 11">
    <name type="scientific">Strongylocentrotus purpuratus</name>
    <name type="common">Purple sea urchin</name>
    <dbReference type="NCBI Taxonomy" id="7668"/>
    <lineage>
        <taxon>Eukaryota</taxon>
        <taxon>Metazoa</taxon>
        <taxon>Echinodermata</taxon>
        <taxon>Eleutherozoa</taxon>
        <taxon>Echinozoa</taxon>
        <taxon>Echinoidea</taxon>
        <taxon>Euechinoidea</taxon>
        <taxon>Echinacea</taxon>
        <taxon>Camarodonta</taxon>
        <taxon>Echinidea</taxon>
        <taxon>Strongylocentrotidae</taxon>
        <taxon>Strongylocentrotus</taxon>
    </lineage>
</organism>
<evidence type="ECO:0000256" key="8">
    <source>
        <dbReference type="ARBA" id="ARBA00023136"/>
    </source>
</evidence>
<dbReference type="OMA" id="PWEDNRE"/>
<dbReference type="GO" id="GO:0033617">
    <property type="term" value="P:mitochondrial respiratory chain complex IV assembly"/>
    <property type="evidence" value="ECO:0000318"/>
    <property type="project" value="GO_Central"/>
</dbReference>
<dbReference type="RefSeq" id="XP_786464.2">
    <property type="nucleotide sequence ID" value="XM_781371.5"/>
</dbReference>
<evidence type="ECO:0000256" key="3">
    <source>
        <dbReference type="ARBA" id="ARBA00021814"/>
    </source>
</evidence>
<dbReference type="Proteomes" id="UP000007110">
    <property type="component" value="Unassembled WGS sequence"/>
</dbReference>
<keyword evidence="4 9" id="KW-0812">Transmembrane</keyword>
<feature type="transmembrane region" description="Helical" evidence="9">
    <location>
        <begin position="22"/>
        <end position="40"/>
    </location>
</feature>
<dbReference type="InterPro" id="IPR020164">
    <property type="entry name" value="Cyt_c_Oxase_assmbl_COX16"/>
</dbReference>
<evidence type="ECO:0000256" key="9">
    <source>
        <dbReference type="SAM" id="Phobius"/>
    </source>
</evidence>
<reference evidence="10" key="2">
    <citation type="submission" date="2021-01" db="UniProtKB">
        <authorList>
            <consortium name="EnsemblMetazoa"/>
        </authorList>
    </citation>
    <scope>IDENTIFICATION</scope>
</reference>
<evidence type="ECO:0000256" key="6">
    <source>
        <dbReference type="ARBA" id="ARBA00022989"/>
    </source>
</evidence>
<name>A0A7M7RDD8_STRPU</name>
<evidence type="ECO:0000313" key="10">
    <source>
        <dbReference type="EnsemblMetazoa" id="XP_786464"/>
    </source>
</evidence>
<dbReference type="GeneID" id="581365"/>